<comment type="caution">
    <text evidence="2">The sequence shown here is derived from an EMBL/GenBank/DDBJ whole genome shotgun (WGS) entry which is preliminary data.</text>
</comment>
<dbReference type="InterPro" id="IPR009875">
    <property type="entry name" value="PilZ_domain"/>
</dbReference>
<gene>
    <name evidence="2" type="ORF">CFH80_06070</name>
</gene>
<protein>
    <submittedName>
        <fullName evidence="2">Pilus assembly protein PilZ</fullName>
    </submittedName>
</protein>
<dbReference type="AlphaFoldDB" id="A0A2D3W8J5"/>
<dbReference type="Pfam" id="PF07238">
    <property type="entry name" value="PilZ"/>
    <property type="match status" value="1"/>
</dbReference>
<evidence type="ECO:0000313" key="2">
    <source>
        <dbReference type="EMBL" id="DAB36215.1"/>
    </source>
</evidence>
<dbReference type="Gene3D" id="2.40.10.220">
    <property type="entry name" value="predicted glycosyltransferase like domains"/>
    <property type="match status" value="1"/>
</dbReference>
<name>A0A2D3W8J5_9BACT</name>
<evidence type="ECO:0000259" key="1">
    <source>
        <dbReference type="Pfam" id="PF07238"/>
    </source>
</evidence>
<sequence>MEKKSISQDEKELFLINLAPFDQELETVFCDYFACLYTDSDTKISPHEAKKVALATYRSLLQCENEVPQELLEHLRCGSRELYYVVARSFLFLLEKYGELSERHVKCSQLGILIGYVNRFVDALPSDLLESTTCQPCDASFDTGFSQESIFTPSNTLIDVFQRMRGEKQKITFLNLYKGVPISSEAEIIEIEDENVTFKIDRLQEIAMKLEAQAFIVKNEWFSKHLKADIIESNFQTNTIVLSNFTYLLNMPAIQREFVRVHPDILAKVYLRPSHSLPTSGRLYDLSINGLGVVSSENNGIYVGAKVSVTFELNSATIAIDGDKTIELQGEIVNIIDYQGSFRYCMRIFPDRIMSKKILNYISQREKEILEDLNQELEAYSV</sequence>
<dbReference type="Proteomes" id="UP000231638">
    <property type="component" value="Unassembled WGS sequence"/>
</dbReference>
<accession>A0A2D3W8J5</accession>
<dbReference type="GO" id="GO:0035438">
    <property type="term" value="F:cyclic-di-GMP binding"/>
    <property type="evidence" value="ECO:0007669"/>
    <property type="project" value="InterPro"/>
</dbReference>
<reference evidence="2 3" key="1">
    <citation type="journal article" date="2017" name="Front. Microbiol.">
        <title>Comparative Genomic Analysis of the Class Epsilonproteobacteria and Proposed Reclassification to Epsilonbacteraeota (phyl. nov.).</title>
        <authorList>
            <person name="Waite D.W."/>
            <person name="Vanwonterghem I."/>
            <person name="Rinke C."/>
            <person name="Parks D.H."/>
            <person name="Zhang Y."/>
            <person name="Takai K."/>
            <person name="Sievert S.M."/>
            <person name="Simon J."/>
            <person name="Campbell B.J."/>
            <person name="Hanson T.E."/>
            <person name="Woyke T."/>
            <person name="Klotz M.G."/>
            <person name="Hugenholtz P."/>
        </authorList>
    </citation>
    <scope>NUCLEOTIDE SEQUENCE [LARGE SCALE GENOMIC DNA]</scope>
    <source>
        <strain evidence="2">UBA11420</strain>
    </source>
</reference>
<evidence type="ECO:0000313" key="3">
    <source>
        <dbReference type="Proteomes" id="UP000231638"/>
    </source>
</evidence>
<dbReference type="EMBL" id="DLUG01000161">
    <property type="protein sequence ID" value="DAB36215.1"/>
    <property type="molecule type" value="Genomic_DNA"/>
</dbReference>
<dbReference type="SUPFAM" id="SSF141371">
    <property type="entry name" value="PilZ domain-like"/>
    <property type="match status" value="1"/>
</dbReference>
<organism evidence="2 3">
    <name type="scientific">Sulfurospirillum cavolei</name>
    <dbReference type="NCBI Taxonomy" id="366522"/>
    <lineage>
        <taxon>Bacteria</taxon>
        <taxon>Pseudomonadati</taxon>
        <taxon>Campylobacterota</taxon>
        <taxon>Epsilonproteobacteria</taxon>
        <taxon>Campylobacterales</taxon>
        <taxon>Sulfurospirillaceae</taxon>
        <taxon>Sulfurospirillum</taxon>
    </lineage>
</organism>
<proteinExistence type="predicted"/>
<dbReference type="STRING" id="366522.GCA_001548055_02641"/>
<feature type="domain" description="PilZ" evidence="1">
    <location>
        <begin position="255"/>
        <end position="359"/>
    </location>
</feature>